<proteinExistence type="predicted"/>
<evidence type="ECO:0000313" key="1">
    <source>
        <dbReference type="EMBL" id="AWN39833.1"/>
    </source>
</evidence>
<gene>
    <name evidence="1" type="ORF">DK389_03890</name>
</gene>
<protein>
    <submittedName>
        <fullName evidence="1">Uncharacterized protein</fullName>
    </submittedName>
</protein>
<organism evidence="1 2">
    <name type="scientific">Methylobacterium durans</name>
    <dbReference type="NCBI Taxonomy" id="2202825"/>
    <lineage>
        <taxon>Bacteria</taxon>
        <taxon>Pseudomonadati</taxon>
        <taxon>Pseudomonadota</taxon>
        <taxon>Alphaproteobacteria</taxon>
        <taxon>Hyphomicrobiales</taxon>
        <taxon>Methylobacteriaceae</taxon>
        <taxon>Methylobacterium</taxon>
    </lineage>
</organism>
<dbReference type="Proteomes" id="UP000245926">
    <property type="component" value="Chromosome"/>
</dbReference>
<name>A0A2U8W173_9HYPH</name>
<dbReference type="RefSeq" id="WP_109887520.1">
    <property type="nucleotide sequence ID" value="NZ_CP029550.1"/>
</dbReference>
<dbReference type="AlphaFoldDB" id="A0A2U8W173"/>
<sequence>MQLNLRFSGIACGGSRGDRFLLSWWKSLLKGRRYWGYRKSWDNGPLSHFGWWFGEVTWRLPWTKHDGGIRTTDWVLRKRQLR</sequence>
<accession>A0A2U8W173</accession>
<dbReference type="EMBL" id="CP029550">
    <property type="protein sequence ID" value="AWN39833.1"/>
    <property type="molecule type" value="Genomic_DNA"/>
</dbReference>
<keyword evidence="2" id="KW-1185">Reference proteome</keyword>
<dbReference type="KEGG" id="mets:DK389_03890"/>
<reference evidence="2" key="1">
    <citation type="submission" date="2018-05" db="EMBL/GenBank/DDBJ databases">
        <title>Complete Genome Sequence of Methylobacterium sp. 17SD2-17.</title>
        <authorList>
            <person name="Srinivasan S."/>
        </authorList>
    </citation>
    <scope>NUCLEOTIDE SEQUENCE [LARGE SCALE GENOMIC DNA]</scope>
    <source>
        <strain evidence="2">17SD2-17</strain>
    </source>
</reference>
<evidence type="ECO:0000313" key="2">
    <source>
        <dbReference type="Proteomes" id="UP000245926"/>
    </source>
</evidence>